<dbReference type="InterPro" id="IPR011761">
    <property type="entry name" value="ATP-grasp"/>
</dbReference>
<dbReference type="FunFam" id="3.30.470.20:FF:000002">
    <property type="entry name" value="Succinate--CoA ligase [ADP-forming] subunit beta"/>
    <property type="match status" value="1"/>
</dbReference>
<feature type="binding site" evidence="12">
    <location>
        <position position="142"/>
    </location>
    <ligand>
        <name>ATP</name>
        <dbReference type="ChEBI" id="CHEBI:30616"/>
    </ligand>
</feature>
<keyword evidence="7 12" id="KW-0547">Nucleotide-binding</keyword>
<dbReference type="PROSITE" id="PS50975">
    <property type="entry name" value="ATP_GRASP"/>
    <property type="match status" value="1"/>
</dbReference>
<dbReference type="GO" id="GO:0004775">
    <property type="term" value="F:succinate-CoA ligase (ADP-forming) activity"/>
    <property type="evidence" value="ECO:0007669"/>
    <property type="project" value="UniProtKB-UniRule"/>
</dbReference>
<evidence type="ECO:0000256" key="4">
    <source>
        <dbReference type="ARBA" id="ARBA00022532"/>
    </source>
</evidence>
<dbReference type="Pfam" id="PF00549">
    <property type="entry name" value="Ligase_CoA"/>
    <property type="match status" value="1"/>
</dbReference>
<keyword evidence="8 12" id="KW-0067">ATP-binding</keyword>
<dbReference type="EMBL" id="JAVXUP010000427">
    <property type="protein sequence ID" value="KAK3028114.1"/>
    <property type="molecule type" value="Genomic_DNA"/>
</dbReference>
<dbReference type="Pfam" id="PF08442">
    <property type="entry name" value="ATP-grasp_2"/>
    <property type="match status" value="1"/>
</dbReference>
<dbReference type="PIRSF" id="PIRSF001554">
    <property type="entry name" value="SucCS_beta"/>
    <property type="match status" value="1"/>
</dbReference>
<comment type="subunit">
    <text evidence="12 13">Heterodimer of an alpha and a beta subunit.</text>
</comment>
<feature type="domain" description="ATP-grasp" evidence="14">
    <location>
        <begin position="36"/>
        <end position="264"/>
    </location>
</feature>
<dbReference type="InterPro" id="IPR013815">
    <property type="entry name" value="ATP_grasp_subdomain_1"/>
</dbReference>
<dbReference type="Proteomes" id="UP001188597">
    <property type="component" value="Unassembled WGS sequence"/>
</dbReference>
<comment type="subcellular location">
    <subcellularLocation>
        <location evidence="1 12">Mitochondrion</location>
    </subcellularLocation>
</comment>
<gene>
    <name evidence="15" type="ORF">RJ639_038975</name>
</gene>
<comment type="function">
    <text evidence="12">Succinyl-CoA synthetase functions in the citric acid cycle (TCA), coupling the hydrolysis of succinyl-CoA to the synthesis of ATP and thus represents the only step of substrate-level phosphorylation in the TCA. The beta subunit provides nucleotide specificity of the enzyme and binds the substrate succinate, while the binding sites for coenzyme A and phosphate are found in the alpha subunit.</text>
</comment>
<protein>
    <recommendedName>
        <fullName evidence="12">Succinate--CoA ligase [ADP-forming] subunit beta, mitochondrial</fullName>
        <ecNumber evidence="12">6.2.1.5</ecNumber>
    </recommendedName>
    <alternativeName>
        <fullName evidence="12">Succinyl-CoA synthetase beta chain</fullName>
        <shortName evidence="12">SCS-beta</shortName>
    </alternativeName>
</protein>
<proteinExistence type="inferred from homology"/>
<dbReference type="PANTHER" id="PTHR11815">
    <property type="entry name" value="SUCCINYL-COA SYNTHETASE BETA CHAIN"/>
    <property type="match status" value="1"/>
</dbReference>
<dbReference type="Gene3D" id="3.30.470.20">
    <property type="entry name" value="ATP-grasp fold, B domain"/>
    <property type="match status" value="1"/>
</dbReference>
<keyword evidence="16" id="KW-1185">Reference proteome</keyword>
<dbReference type="FunFam" id="3.30.1490.20:FF:000019">
    <property type="entry name" value="Succinate--CoA ligase [ADP-forming] subunit beta, mitochondrial"/>
    <property type="match status" value="1"/>
</dbReference>
<dbReference type="InterPro" id="IPR013650">
    <property type="entry name" value="ATP-grasp_succ-CoA_synth-type"/>
</dbReference>
<keyword evidence="10" id="KW-0809">Transit peptide</keyword>
<comment type="cofactor">
    <cofactor evidence="12">
        <name>Mg(2+)</name>
        <dbReference type="ChEBI" id="CHEBI:18420"/>
    </cofactor>
    <text evidence="12">Binds 1 Mg(2+) ion per subunit.</text>
</comment>
<keyword evidence="5 12" id="KW-0436">Ligase</keyword>
<evidence type="ECO:0000256" key="7">
    <source>
        <dbReference type="ARBA" id="ARBA00022741"/>
    </source>
</evidence>
<dbReference type="GO" id="GO:0006099">
    <property type="term" value="P:tricarboxylic acid cycle"/>
    <property type="evidence" value="ECO:0007669"/>
    <property type="project" value="UniProtKB-UniRule"/>
</dbReference>
<evidence type="ECO:0000256" key="10">
    <source>
        <dbReference type="ARBA" id="ARBA00022946"/>
    </source>
</evidence>
<sequence>MVRGFLSKLASRSLSVAGKWQQQQLRRLNIHEYQGAELMSKYGVNVPKGVAVSSVEELREAIKGMFPQENELVVKSQILAGGRGLGTFKNGFKGGVHIVKADQVEETAGKMLGQILVTKQTGPQGKIVSKVYLCEKLSLVNEMYFAITLDRTTAGPLIIACRKGGTSIEDLAENFPDMIIKVPIDVFQGITEEDAAKVVDGLAPTVADRNASIEQVKKLYKLFCECDCTLLEINPIAETSDKQLVAADAKLNFDDNAAFRQKAVFALRDPSQEDPREVAAAEADLNYIGLDGEIGCMVNGAGLAMATMDIIKLRGGTPANFLDVGGNASEGQVVEAFKILTSDDKVKAILVNIFGGIMKCDVIASGIVNAAKQVALKVPVVVRLEGTNVDQGKRILKESGMTLVTAEDLDDAAEKAVKAAAS</sequence>
<evidence type="ECO:0000256" key="6">
    <source>
        <dbReference type="ARBA" id="ARBA00022723"/>
    </source>
</evidence>
<dbReference type="PROSITE" id="PS01217">
    <property type="entry name" value="SUCCINYL_COA_LIG_3"/>
    <property type="match status" value="1"/>
</dbReference>
<dbReference type="InterPro" id="IPR016102">
    <property type="entry name" value="Succinyl-CoA_synth-like"/>
</dbReference>
<dbReference type="GO" id="GO:0005524">
    <property type="term" value="F:ATP binding"/>
    <property type="evidence" value="ECO:0007669"/>
    <property type="project" value="UniProtKB-UniRule"/>
</dbReference>
<evidence type="ECO:0000256" key="2">
    <source>
        <dbReference type="ARBA" id="ARBA00005064"/>
    </source>
</evidence>
<feature type="binding site" evidence="12">
    <location>
        <position position="248"/>
    </location>
    <ligand>
        <name>Mg(2+)</name>
        <dbReference type="ChEBI" id="CHEBI:18420"/>
    </ligand>
</feature>
<evidence type="ECO:0000259" key="14">
    <source>
        <dbReference type="PROSITE" id="PS50975"/>
    </source>
</evidence>
<dbReference type="NCBIfam" id="NF001913">
    <property type="entry name" value="PRK00696.1"/>
    <property type="match status" value="1"/>
</dbReference>
<dbReference type="GO" id="GO:0005739">
    <property type="term" value="C:mitochondrion"/>
    <property type="evidence" value="ECO:0007669"/>
    <property type="project" value="UniProtKB-SubCell"/>
</dbReference>
<organism evidence="15 16">
    <name type="scientific">Escallonia herrerae</name>
    <dbReference type="NCBI Taxonomy" id="1293975"/>
    <lineage>
        <taxon>Eukaryota</taxon>
        <taxon>Viridiplantae</taxon>
        <taxon>Streptophyta</taxon>
        <taxon>Embryophyta</taxon>
        <taxon>Tracheophyta</taxon>
        <taxon>Spermatophyta</taxon>
        <taxon>Magnoliopsida</taxon>
        <taxon>eudicotyledons</taxon>
        <taxon>Gunneridae</taxon>
        <taxon>Pentapetalae</taxon>
        <taxon>asterids</taxon>
        <taxon>campanulids</taxon>
        <taxon>Escalloniales</taxon>
        <taxon>Escalloniaceae</taxon>
        <taxon>Escallonia</taxon>
    </lineage>
</organism>
<dbReference type="SUPFAM" id="SSF56059">
    <property type="entry name" value="Glutathione synthetase ATP-binding domain-like"/>
    <property type="match status" value="1"/>
</dbReference>
<accession>A0AA88WKV8</accession>
<dbReference type="GO" id="GO:0006104">
    <property type="term" value="P:succinyl-CoA metabolic process"/>
    <property type="evidence" value="ECO:0007669"/>
    <property type="project" value="TreeGrafter"/>
</dbReference>
<feature type="binding site" evidence="12">
    <location>
        <position position="299"/>
    </location>
    <ligand>
        <name>substrate</name>
        <note>ligand shared with subunit alpha</note>
    </ligand>
</feature>
<evidence type="ECO:0000256" key="8">
    <source>
        <dbReference type="ARBA" id="ARBA00022840"/>
    </source>
</evidence>
<evidence type="ECO:0000313" key="16">
    <source>
        <dbReference type="Proteomes" id="UP001188597"/>
    </source>
</evidence>
<dbReference type="GO" id="GO:0042709">
    <property type="term" value="C:succinate-CoA ligase complex"/>
    <property type="evidence" value="ECO:0007669"/>
    <property type="project" value="TreeGrafter"/>
</dbReference>
<feature type="binding site" evidence="12">
    <location>
        <position position="75"/>
    </location>
    <ligand>
        <name>ATP</name>
        <dbReference type="ChEBI" id="CHEBI:30616"/>
    </ligand>
</feature>
<evidence type="ECO:0000256" key="13">
    <source>
        <dbReference type="RuleBase" id="RU361258"/>
    </source>
</evidence>
<dbReference type="InterPro" id="IPR017866">
    <property type="entry name" value="Succ-CoA_synthase_bsu_CS"/>
</dbReference>
<keyword evidence="4 12" id="KW-0816">Tricarboxylic acid cycle</keyword>
<dbReference type="AlphaFoldDB" id="A0AA88WKV8"/>
<evidence type="ECO:0000313" key="15">
    <source>
        <dbReference type="EMBL" id="KAK3028114.1"/>
    </source>
</evidence>
<dbReference type="Gene3D" id="3.40.50.261">
    <property type="entry name" value="Succinyl-CoA synthetase domains"/>
    <property type="match status" value="1"/>
</dbReference>
<evidence type="ECO:0000256" key="5">
    <source>
        <dbReference type="ARBA" id="ARBA00022598"/>
    </source>
</evidence>
<keyword evidence="9 12" id="KW-0460">Magnesium</keyword>
<feature type="binding site" evidence="12">
    <location>
        <begin position="356"/>
        <end position="358"/>
    </location>
    <ligand>
        <name>substrate</name>
        <note>ligand shared with subunit alpha</note>
    </ligand>
</feature>
<dbReference type="HAMAP" id="MF_00558">
    <property type="entry name" value="Succ_CoA_beta"/>
    <property type="match status" value="1"/>
</dbReference>
<evidence type="ECO:0000256" key="11">
    <source>
        <dbReference type="ARBA" id="ARBA00023128"/>
    </source>
</evidence>
<comment type="pathway">
    <text evidence="2 12">Carbohydrate metabolism; tricarboxylic acid cycle; succinate from succinyl-CoA (ligase route): step 1/1.</text>
</comment>
<evidence type="ECO:0000256" key="1">
    <source>
        <dbReference type="ARBA" id="ARBA00004173"/>
    </source>
</evidence>
<keyword evidence="11 12" id="KW-0496">Mitochondrion</keyword>
<evidence type="ECO:0000256" key="9">
    <source>
        <dbReference type="ARBA" id="ARBA00022842"/>
    </source>
</evidence>
<feature type="binding site" evidence="12">
    <location>
        <position position="234"/>
    </location>
    <ligand>
        <name>Mg(2+)</name>
        <dbReference type="ChEBI" id="CHEBI:18420"/>
    </ligand>
</feature>
<dbReference type="InterPro" id="IPR005811">
    <property type="entry name" value="SUCC_ACL_C"/>
</dbReference>
<keyword evidence="6 12" id="KW-0479">Metal-binding</keyword>
<reference evidence="15" key="1">
    <citation type="submission" date="2022-12" db="EMBL/GenBank/DDBJ databases">
        <title>Draft genome assemblies for two species of Escallonia (Escalloniales).</title>
        <authorList>
            <person name="Chanderbali A."/>
            <person name="Dervinis C."/>
            <person name="Anghel I."/>
            <person name="Soltis D."/>
            <person name="Soltis P."/>
            <person name="Zapata F."/>
        </authorList>
    </citation>
    <scope>NUCLEOTIDE SEQUENCE</scope>
    <source>
        <strain evidence="15">UCBG64.0493</strain>
        <tissue evidence="15">Leaf</tissue>
    </source>
</reference>
<comment type="caution">
    <text evidence="15">The sequence shown here is derived from an EMBL/GenBank/DDBJ whole genome shotgun (WGS) entry which is preliminary data.</text>
</comment>
<comment type="similarity">
    <text evidence="12 13">Belongs to the succinate/malate CoA ligase beta subunit family.</text>
</comment>
<dbReference type="SUPFAM" id="SSF52210">
    <property type="entry name" value="Succinyl-CoA synthetase domains"/>
    <property type="match status" value="1"/>
</dbReference>
<comment type="subunit">
    <text evidence="3">Heterooctamer of 4 alpha and 4 beta chains.</text>
</comment>
<dbReference type="FunFam" id="3.40.50.261:FF:000001">
    <property type="entry name" value="Succinate--CoA ligase [ADP-forming] subunit beta"/>
    <property type="match status" value="1"/>
</dbReference>
<feature type="binding site" evidence="12">
    <location>
        <begin position="82"/>
        <end position="84"/>
    </location>
    <ligand>
        <name>ATP</name>
        <dbReference type="ChEBI" id="CHEBI:30616"/>
    </ligand>
</feature>
<dbReference type="GO" id="GO:0000287">
    <property type="term" value="F:magnesium ion binding"/>
    <property type="evidence" value="ECO:0007669"/>
    <property type="project" value="UniProtKB-UniRule"/>
</dbReference>
<dbReference type="InterPro" id="IPR005809">
    <property type="entry name" value="Succ_CoA_ligase-like_bsu"/>
</dbReference>
<dbReference type="NCBIfam" id="TIGR01016">
    <property type="entry name" value="sucCoAbeta"/>
    <property type="match status" value="1"/>
</dbReference>
<dbReference type="PANTHER" id="PTHR11815:SF10">
    <property type="entry name" value="SUCCINATE--COA LIGASE [GDP-FORMING] SUBUNIT BETA, MITOCHONDRIAL"/>
    <property type="match status" value="1"/>
</dbReference>
<comment type="catalytic activity">
    <reaction evidence="12">
        <text>succinate + ATP + CoA = succinyl-CoA + ADP + phosphate</text>
        <dbReference type="Rhea" id="RHEA:17661"/>
        <dbReference type="ChEBI" id="CHEBI:30031"/>
        <dbReference type="ChEBI" id="CHEBI:30616"/>
        <dbReference type="ChEBI" id="CHEBI:43474"/>
        <dbReference type="ChEBI" id="CHEBI:57287"/>
        <dbReference type="ChEBI" id="CHEBI:57292"/>
        <dbReference type="ChEBI" id="CHEBI:456216"/>
        <dbReference type="EC" id="6.2.1.5"/>
    </reaction>
</comment>
<dbReference type="EC" id="6.2.1.5" evidence="12"/>
<evidence type="ECO:0000256" key="12">
    <source>
        <dbReference type="HAMAP-Rule" id="MF_03219"/>
    </source>
</evidence>
<name>A0AA88WKV8_9ASTE</name>
<evidence type="ECO:0000256" key="3">
    <source>
        <dbReference type="ARBA" id="ARBA00011412"/>
    </source>
</evidence>
<dbReference type="Gene3D" id="3.30.1490.20">
    <property type="entry name" value="ATP-grasp fold, A domain"/>
    <property type="match status" value="1"/>
</dbReference>